<dbReference type="InterPro" id="IPR012349">
    <property type="entry name" value="Split_barrel_FMN-bd"/>
</dbReference>
<dbReference type="OrthoDB" id="9794935at2"/>
<dbReference type="SUPFAM" id="SSF50475">
    <property type="entry name" value="FMN-binding split barrel"/>
    <property type="match status" value="1"/>
</dbReference>
<organism evidence="1 2">
    <name type="scientific">Spirosoma endophyticum</name>
    <dbReference type="NCBI Taxonomy" id="662367"/>
    <lineage>
        <taxon>Bacteria</taxon>
        <taxon>Pseudomonadati</taxon>
        <taxon>Bacteroidota</taxon>
        <taxon>Cytophagia</taxon>
        <taxon>Cytophagales</taxon>
        <taxon>Cytophagaceae</taxon>
        <taxon>Spirosoma</taxon>
    </lineage>
</organism>
<gene>
    <name evidence="1" type="ORF">SAMN05216167_101710</name>
</gene>
<proteinExistence type="predicted"/>
<evidence type="ECO:0000313" key="1">
    <source>
        <dbReference type="EMBL" id="SFC23614.1"/>
    </source>
</evidence>
<accession>A0A1I1HI19</accession>
<dbReference type="STRING" id="662367.SAMN05216167_101710"/>
<name>A0A1I1HI19_9BACT</name>
<reference evidence="1 2" key="1">
    <citation type="submission" date="2016-10" db="EMBL/GenBank/DDBJ databases">
        <authorList>
            <person name="de Groot N.N."/>
        </authorList>
    </citation>
    <scope>NUCLEOTIDE SEQUENCE [LARGE SCALE GENOMIC DNA]</scope>
    <source>
        <strain evidence="1 2">DSM 26130</strain>
    </source>
</reference>
<sequence>MLSELTSDVIETMLVNQYFGRLGCAAENRILIEPVMYYYDGHFIYGLTRQGTKTQLLHKNPNVAFEIDEAVGQGSWRSVVIEGVYEELLGDDRDDALFFLRQRKIPVFADERFGYPGVEAPVGHKVVYPVVYRIRIVSKTGRCYQRSLDFHQIVEDHTA</sequence>
<dbReference type="Proteomes" id="UP000198598">
    <property type="component" value="Unassembled WGS sequence"/>
</dbReference>
<dbReference type="RefSeq" id="WP_093823044.1">
    <property type="nucleotide sequence ID" value="NZ_FOLQ01000001.1"/>
</dbReference>
<protein>
    <recommendedName>
        <fullName evidence="3">Pyridoxamine 5'-phosphate oxidase</fullName>
    </recommendedName>
</protein>
<keyword evidence="2" id="KW-1185">Reference proteome</keyword>
<dbReference type="InterPro" id="IPR024747">
    <property type="entry name" value="Pyridox_Oxase-rel"/>
</dbReference>
<evidence type="ECO:0008006" key="3">
    <source>
        <dbReference type="Google" id="ProtNLM"/>
    </source>
</evidence>
<evidence type="ECO:0000313" key="2">
    <source>
        <dbReference type="Proteomes" id="UP000198598"/>
    </source>
</evidence>
<dbReference type="AlphaFoldDB" id="A0A1I1HI19"/>
<dbReference type="EMBL" id="FOLQ01000001">
    <property type="protein sequence ID" value="SFC23614.1"/>
    <property type="molecule type" value="Genomic_DNA"/>
</dbReference>
<dbReference type="Pfam" id="PF12900">
    <property type="entry name" value="Pyridox_ox_2"/>
    <property type="match status" value="1"/>
</dbReference>
<dbReference type="Gene3D" id="2.30.110.10">
    <property type="entry name" value="Electron Transport, Fmn-binding Protein, Chain A"/>
    <property type="match status" value="1"/>
</dbReference>